<evidence type="ECO:0000313" key="3">
    <source>
        <dbReference type="Proteomes" id="UP000003100"/>
    </source>
</evidence>
<reference evidence="2 3" key="1">
    <citation type="submission" date="2009-01" db="EMBL/GenBank/DDBJ databases">
        <authorList>
            <person name="Fulton L."/>
            <person name="Clifton S."/>
            <person name="Fulton B."/>
            <person name="Xu J."/>
            <person name="Minx P."/>
            <person name="Pepin K.H."/>
            <person name="Johnson M."/>
            <person name="Bhonagiri V."/>
            <person name="Nash W.E."/>
            <person name="Mardis E.R."/>
            <person name="Wilson R.K."/>
        </authorList>
    </citation>
    <scope>NUCLEOTIDE SEQUENCE [LARGE SCALE GENOMIC DNA]</scope>
    <source>
        <strain evidence="3">DSM 10507 / JCM 14656 / S5a33</strain>
    </source>
</reference>
<accession>C0CME0</accession>
<dbReference type="eggNOG" id="COG1896">
    <property type="taxonomic scope" value="Bacteria"/>
</dbReference>
<feature type="domain" description="HD/PDEase" evidence="1">
    <location>
        <begin position="49"/>
        <end position="168"/>
    </location>
</feature>
<dbReference type="InterPro" id="IPR006674">
    <property type="entry name" value="HD_domain"/>
</dbReference>
<dbReference type="Proteomes" id="UP000003100">
    <property type="component" value="Unassembled WGS sequence"/>
</dbReference>
<reference evidence="2 3" key="2">
    <citation type="submission" date="2009-02" db="EMBL/GenBank/DDBJ databases">
        <title>Draft genome sequence of Blautia hydrogenotrophica DSM 10507 (Ruminococcus hydrogenotrophicus DSM 10507).</title>
        <authorList>
            <person name="Sudarsanam P."/>
            <person name="Ley R."/>
            <person name="Guruge J."/>
            <person name="Turnbaugh P.J."/>
            <person name="Mahowald M."/>
            <person name="Liep D."/>
            <person name="Gordon J."/>
        </authorList>
    </citation>
    <scope>NUCLEOTIDE SEQUENCE [LARGE SCALE GENOMIC DNA]</scope>
    <source>
        <strain evidence="3">DSM 10507 / JCM 14656 / S5a33</strain>
    </source>
</reference>
<dbReference type="SMART" id="SM00471">
    <property type="entry name" value="HDc"/>
    <property type="match status" value="1"/>
</dbReference>
<proteinExistence type="predicted"/>
<comment type="caution">
    <text evidence="2">The sequence shown here is derived from an EMBL/GenBank/DDBJ whole genome shotgun (WGS) entry which is preliminary data.</text>
</comment>
<dbReference type="Gene3D" id="1.10.3210.10">
    <property type="entry name" value="Hypothetical protein af1432"/>
    <property type="match status" value="1"/>
</dbReference>
<dbReference type="AlphaFoldDB" id="C0CME0"/>
<protein>
    <recommendedName>
        <fullName evidence="1">HD/PDEase domain-containing protein</fullName>
    </recommendedName>
</protein>
<gene>
    <name evidence="2" type="ORF">RUMHYD_02023</name>
</gene>
<dbReference type="HOGENOM" id="CLU_104072_1_0_9"/>
<dbReference type="InterPro" id="IPR003607">
    <property type="entry name" value="HD/PDEase_dom"/>
</dbReference>
<dbReference type="PATRIC" id="fig|476272.21.peg.1453"/>
<evidence type="ECO:0000259" key="1">
    <source>
        <dbReference type="SMART" id="SM00471"/>
    </source>
</evidence>
<keyword evidence="3" id="KW-1185">Reference proteome</keyword>
<organism evidence="2 3">
    <name type="scientific">Blautia hydrogenotrophica (strain DSM 10507 / JCM 14656 / S5a33)</name>
    <name type="common">Ruminococcus hydrogenotrophicus</name>
    <dbReference type="NCBI Taxonomy" id="476272"/>
    <lineage>
        <taxon>Bacteria</taxon>
        <taxon>Bacillati</taxon>
        <taxon>Bacillota</taxon>
        <taxon>Clostridia</taxon>
        <taxon>Lachnospirales</taxon>
        <taxon>Lachnospiraceae</taxon>
        <taxon>Blautia</taxon>
    </lineage>
</organism>
<name>C0CME0_BLAHS</name>
<evidence type="ECO:0000313" key="2">
    <source>
        <dbReference type="EMBL" id="EEG49064.1"/>
    </source>
</evidence>
<dbReference type="Pfam" id="PF01966">
    <property type="entry name" value="HD"/>
    <property type="match status" value="1"/>
</dbReference>
<sequence>MQIATFTSRRCTEMGDVELRFYEILIREEIENLCENGRFLQMASYIQHGDISVFEHSVGVAYMSVFIARSLHVKLHHMVLIRGALLHDYFLYDWHEKDRRHCLHGLRHPRLAMRNACEDYELTKREKNIILRHMFPLTVVPPTCREAWIVCLADKICAVLETLHLSKRRYREYFPMALRESYMR</sequence>
<dbReference type="EMBL" id="ACBZ01000103">
    <property type="protein sequence ID" value="EEG49064.1"/>
    <property type="molecule type" value="Genomic_DNA"/>
</dbReference>
<dbReference type="SUPFAM" id="SSF109604">
    <property type="entry name" value="HD-domain/PDEase-like"/>
    <property type="match status" value="1"/>
</dbReference>